<dbReference type="AlphaFoldDB" id="A0A833JD20"/>
<proteinExistence type="predicted"/>
<evidence type="ECO:0000256" key="1">
    <source>
        <dbReference type="SAM" id="Phobius"/>
    </source>
</evidence>
<feature type="transmembrane region" description="Helical" evidence="1">
    <location>
        <begin position="510"/>
        <end position="531"/>
    </location>
</feature>
<keyword evidence="1" id="KW-0472">Membrane</keyword>
<feature type="transmembrane region" description="Helical" evidence="1">
    <location>
        <begin position="610"/>
        <end position="631"/>
    </location>
</feature>
<dbReference type="Proteomes" id="UP000442694">
    <property type="component" value="Unassembled WGS sequence"/>
</dbReference>
<feature type="transmembrane region" description="Helical" evidence="1">
    <location>
        <begin position="585"/>
        <end position="603"/>
    </location>
</feature>
<dbReference type="EMBL" id="WFLN01000010">
    <property type="protein sequence ID" value="KAB8028007.1"/>
    <property type="molecule type" value="Genomic_DNA"/>
</dbReference>
<feature type="transmembrane region" description="Helical" evidence="1">
    <location>
        <begin position="371"/>
        <end position="398"/>
    </location>
</feature>
<feature type="transmembrane region" description="Helical" evidence="1">
    <location>
        <begin position="404"/>
        <end position="422"/>
    </location>
</feature>
<sequence>MIKILNSNYIKVSFVFVMMLLILGIPVNLFSSFLIITIFFFLFYLIDFKIDSRKFLKLFFIFVIVKILQSFIPQIEIQEGHKPFLISNQSKEDEYLYLPIEFREKMRSDFFKLYPKESWCKKDSWGCWSFSNILNESYSFSSDNLLKNAKYSRVVDGFNYSNLEQFHLSINNLHYNWYSQEPKNIKRNSIPFYVFYEFDSNSIGSKICYNGKMNLYSEVKNKLIDNSHNESSAQCVKITDEYIGKKIWLGVFQDAGEYRIWFEKSNFALFYEFLFKFLSLIFLITLIYSIFNSKRYYFIFSIIISLLLFGSNQFTYFDIYPVYDGGSDSLTYESWGIDIAKYFKEGDFYNVFKGNESIYYYQPGMRYIKALFSYIFGARIFGSYLFFVAIMFSLYLILKELQFFKNRVSFISLALFLILFLRPIRDGLFASQYSYSIDGYSETAANTLLLFALLLNIRIFTKQKLNNQFVFYSSFLMCLSVFLRPNYIICFTIVQTFLFFHIIKHEKYKLILPYFIGNIFIFTFLFHNLYFGRKFVLFTSSVGIKENLIISPKEYLSEIYNILKFTPNKYEIYKIFEHLSRWLDYRFFNLICIFILLLSILNFRKFFPLNIRIIAISALGLHLPSLFYLNFDRYTALSWILTYIVYSFFLSNMLIYIYNTQIKRVSNQIKT</sequence>
<protein>
    <submittedName>
        <fullName evidence="2">Uncharacterized protein</fullName>
    </submittedName>
</protein>
<keyword evidence="1" id="KW-0812">Transmembrane</keyword>
<keyword evidence="1" id="KW-1133">Transmembrane helix</keyword>
<evidence type="ECO:0000313" key="2">
    <source>
        <dbReference type="EMBL" id="KAB8028007.1"/>
    </source>
</evidence>
<accession>A0A833JD20</accession>
<evidence type="ECO:0000313" key="3">
    <source>
        <dbReference type="Proteomes" id="UP000442694"/>
    </source>
</evidence>
<reference evidence="2 3" key="1">
    <citation type="submission" date="2019-10" db="EMBL/GenBank/DDBJ databases">
        <title>New genus of Silvanigrellaceae.</title>
        <authorList>
            <person name="Pitt A."/>
            <person name="Hahn M.W."/>
        </authorList>
    </citation>
    <scope>NUCLEOTIDE SEQUENCE [LARGE SCALE GENOMIC DNA]</scope>
    <source>
        <strain evidence="2 3">33A1-SZDP</strain>
    </source>
</reference>
<feature type="transmembrane region" description="Helical" evidence="1">
    <location>
        <begin position="637"/>
        <end position="658"/>
    </location>
</feature>
<feature type="transmembrane region" description="Helical" evidence="1">
    <location>
        <begin position="481"/>
        <end position="503"/>
    </location>
</feature>
<organism evidence="2 3">
    <name type="scientific">Fluviispira multicolorata</name>
    <dbReference type="NCBI Taxonomy" id="2654512"/>
    <lineage>
        <taxon>Bacteria</taxon>
        <taxon>Pseudomonadati</taxon>
        <taxon>Bdellovibrionota</taxon>
        <taxon>Oligoflexia</taxon>
        <taxon>Silvanigrellales</taxon>
        <taxon>Silvanigrellaceae</taxon>
        <taxon>Fluviispira</taxon>
    </lineage>
</organism>
<dbReference type="RefSeq" id="WP_152213829.1">
    <property type="nucleotide sequence ID" value="NZ_WFLN01000010.1"/>
</dbReference>
<feature type="transmembrane region" description="Helical" evidence="1">
    <location>
        <begin position="55"/>
        <end position="72"/>
    </location>
</feature>
<name>A0A833JD20_9BACT</name>
<comment type="caution">
    <text evidence="2">The sequence shown here is derived from an EMBL/GenBank/DDBJ whole genome shotgun (WGS) entry which is preliminary data.</text>
</comment>
<keyword evidence="3" id="KW-1185">Reference proteome</keyword>
<feature type="transmembrane region" description="Helical" evidence="1">
    <location>
        <begin position="297"/>
        <end position="317"/>
    </location>
</feature>
<feature type="transmembrane region" description="Helical" evidence="1">
    <location>
        <begin position="269"/>
        <end position="291"/>
    </location>
</feature>
<gene>
    <name evidence="2" type="ORF">GCL57_13205</name>
</gene>
<feature type="transmembrane region" description="Helical" evidence="1">
    <location>
        <begin position="12"/>
        <end position="43"/>
    </location>
</feature>